<reference evidence="2 3" key="1">
    <citation type="journal article" date="2019" name="Nat. Ecol. Evol.">
        <title>Megaphylogeny resolves global patterns of mushroom evolution.</title>
        <authorList>
            <person name="Varga T."/>
            <person name="Krizsan K."/>
            <person name="Foldi C."/>
            <person name="Dima B."/>
            <person name="Sanchez-Garcia M."/>
            <person name="Sanchez-Ramirez S."/>
            <person name="Szollosi G.J."/>
            <person name="Szarkandi J.G."/>
            <person name="Papp V."/>
            <person name="Albert L."/>
            <person name="Andreopoulos W."/>
            <person name="Angelini C."/>
            <person name="Antonin V."/>
            <person name="Barry K.W."/>
            <person name="Bougher N.L."/>
            <person name="Buchanan P."/>
            <person name="Buyck B."/>
            <person name="Bense V."/>
            <person name="Catcheside P."/>
            <person name="Chovatia M."/>
            <person name="Cooper J."/>
            <person name="Damon W."/>
            <person name="Desjardin D."/>
            <person name="Finy P."/>
            <person name="Geml J."/>
            <person name="Haridas S."/>
            <person name="Hughes K."/>
            <person name="Justo A."/>
            <person name="Karasinski D."/>
            <person name="Kautmanova I."/>
            <person name="Kiss B."/>
            <person name="Kocsube S."/>
            <person name="Kotiranta H."/>
            <person name="LaButti K.M."/>
            <person name="Lechner B.E."/>
            <person name="Liimatainen K."/>
            <person name="Lipzen A."/>
            <person name="Lukacs Z."/>
            <person name="Mihaltcheva S."/>
            <person name="Morgado L.N."/>
            <person name="Niskanen T."/>
            <person name="Noordeloos M.E."/>
            <person name="Ohm R.A."/>
            <person name="Ortiz-Santana B."/>
            <person name="Ovrebo C."/>
            <person name="Racz N."/>
            <person name="Riley R."/>
            <person name="Savchenko A."/>
            <person name="Shiryaev A."/>
            <person name="Soop K."/>
            <person name="Spirin V."/>
            <person name="Szebenyi C."/>
            <person name="Tomsovsky M."/>
            <person name="Tulloss R.E."/>
            <person name="Uehling J."/>
            <person name="Grigoriev I.V."/>
            <person name="Vagvolgyi C."/>
            <person name="Papp T."/>
            <person name="Martin F.M."/>
            <person name="Miettinen O."/>
            <person name="Hibbett D.S."/>
            <person name="Nagy L.G."/>
        </authorList>
    </citation>
    <scope>NUCLEOTIDE SEQUENCE [LARGE SCALE GENOMIC DNA]</scope>
    <source>
        <strain evidence="2 3">HHB13444</strain>
    </source>
</reference>
<organism evidence="2 3">
    <name type="scientific">Polyporus arcularius HHB13444</name>
    <dbReference type="NCBI Taxonomy" id="1314778"/>
    <lineage>
        <taxon>Eukaryota</taxon>
        <taxon>Fungi</taxon>
        <taxon>Dikarya</taxon>
        <taxon>Basidiomycota</taxon>
        <taxon>Agaricomycotina</taxon>
        <taxon>Agaricomycetes</taxon>
        <taxon>Polyporales</taxon>
        <taxon>Polyporaceae</taxon>
        <taxon>Polyporus</taxon>
    </lineage>
</organism>
<accession>A0A5C3NZG9</accession>
<gene>
    <name evidence="2" type="ORF">K466DRAFT_294945</name>
</gene>
<feature type="compositionally biased region" description="Basic and acidic residues" evidence="1">
    <location>
        <begin position="120"/>
        <end position="143"/>
    </location>
</feature>
<keyword evidence="3" id="KW-1185">Reference proteome</keyword>
<evidence type="ECO:0000313" key="3">
    <source>
        <dbReference type="Proteomes" id="UP000308197"/>
    </source>
</evidence>
<protein>
    <submittedName>
        <fullName evidence="2">Uncharacterized protein</fullName>
    </submittedName>
</protein>
<feature type="region of interest" description="Disordered" evidence="1">
    <location>
        <begin position="120"/>
        <end position="174"/>
    </location>
</feature>
<dbReference type="Proteomes" id="UP000308197">
    <property type="component" value="Unassembled WGS sequence"/>
</dbReference>
<name>A0A5C3NZG9_9APHY</name>
<evidence type="ECO:0000313" key="2">
    <source>
        <dbReference type="EMBL" id="TFK82641.1"/>
    </source>
</evidence>
<feature type="compositionally biased region" description="Polar residues" evidence="1">
    <location>
        <begin position="24"/>
        <end position="41"/>
    </location>
</feature>
<feature type="region of interest" description="Disordered" evidence="1">
    <location>
        <begin position="1"/>
        <end position="57"/>
    </location>
</feature>
<proteinExistence type="predicted"/>
<dbReference type="InParanoid" id="A0A5C3NZG9"/>
<feature type="compositionally biased region" description="Low complexity" evidence="1">
    <location>
        <begin position="1"/>
        <end position="23"/>
    </location>
</feature>
<dbReference type="AlphaFoldDB" id="A0A5C3NZG9"/>
<dbReference type="EMBL" id="ML211464">
    <property type="protein sequence ID" value="TFK82641.1"/>
    <property type="molecule type" value="Genomic_DNA"/>
</dbReference>
<feature type="compositionally biased region" description="Low complexity" evidence="1">
    <location>
        <begin position="153"/>
        <end position="162"/>
    </location>
</feature>
<sequence length="498" mass="54941">MHPPSHLFRSSRSSSHQSSLRNSADLTSLAGSSTDRPSSEQVLAHIPHPSDIPHTPEPLEEEFEEISYDELRLSLCPADPAHFAPVFDYQRAYRRSLLSRSRTSLTRLRKLSQASLKKSREVIGRSKLRESTSPDSDIDRETRLAIVHRRASSDSSSDVSNSPRTPPHHPSALFLETGPFGNPGLTGAETLEVCAEHVEHIVTEPDDLTLYSSATRPSRAKSISSSLRRLRTFSKASLFTSARRHAPQVRQILPTESSGVNTPRSPHSPESHKLPELVFEQIDLAPVLDEDQRPAIIVPIPPSDHLQQEASLPRIEISKASPRISSTSRQLRLPRFEFVDPTSLTASIPPSAVEGVSIFGSAAPSPSWLSRNVQSLEVAHATDSPAPLPIPPPPSPPLYLVPRSLRPDTYYLRGPEIEFEFTTAPQTPESTASSLTLYNPSQRESFLAPSSVVGSRPTSLNRLSAIYRRSIVDNRQSLHSIVAYSQERNGEGTIRVRT</sequence>
<evidence type="ECO:0000256" key="1">
    <source>
        <dbReference type="SAM" id="MobiDB-lite"/>
    </source>
</evidence>